<feature type="transmembrane region" description="Helical" evidence="7">
    <location>
        <begin position="178"/>
        <end position="199"/>
    </location>
</feature>
<feature type="transmembrane region" description="Helical" evidence="7">
    <location>
        <begin position="76"/>
        <end position="95"/>
    </location>
</feature>
<accession>A0A5C1NL85</accession>
<dbReference type="Proteomes" id="UP000324285">
    <property type="component" value="Chromosome"/>
</dbReference>
<organism evidence="8 9">
    <name type="scientific">Halomonas binhaiensis</name>
    <dbReference type="NCBI Taxonomy" id="2562282"/>
    <lineage>
        <taxon>Bacteria</taxon>
        <taxon>Pseudomonadati</taxon>
        <taxon>Pseudomonadota</taxon>
        <taxon>Gammaproteobacteria</taxon>
        <taxon>Oceanospirillales</taxon>
        <taxon>Halomonadaceae</taxon>
        <taxon>Halomonas</taxon>
    </lineage>
</organism>
<feature type="transmembrane region" description="Helical" evidence="7">
    <location>
        <begin position="116"/>
        <end position="140"/>
    </location>
</feature>
<dbReference type="KEGG" id="hbh:E4T21_17510"/>
<keyword evidence="4 7" id="KW-0812">Transmembrane</keyword>
<evidence type="ECO:0000256" key="4">
    <source>
        <dbReference type="ARBA" id="ARBA00022692"/>
    </source>
</evidence>
<proteinExistence type="inferred from homology"/>
<keyword evidence="5 7" id="KW-1133">Transmembrane helix</keyword>
<dbReference type="InterPro" id="IPR002771">
    <property type="entry name" value="Multi_antbiot-R_MarC"/>
</dbReference>
<comment type="similarity">
    <text evidence="2 7">Belongs to the UPF0056 (MarC) family.</text>
</comment>
<reference evidence="8" key="1">
    <citation type="submission" date="2021-02" db="EMBL/GenBank/DDBJ databases">
        <title>Strain Y2R2, a novel species of the genus Halomonas.</title>
        <authorList>
            <person name="Huang H."/>
        </authorList>
    </citation>
    <scope>NUCLEOTIDE SEQUENCE</scope>
    <source>
        <strain evidence="8">Y2R2</strain>
    </source>
</reference>
<feature type="transmembrane region" description="Helical" evidence="7">
    <location>
        <begin position="146"/>
        <end position="166"/>
    </location>
</feature>
<keyword evidence="9" id="KW-1185">Reference proteome</keyword>
<comment type="subcellular location">
    <subcellularLocation>
        <location evidence="1 7">Cell membrane</location>
        <topology evidence="1 7">Multi-pass membrane protein</topology>
    </subcellularLocation>
</comment>
<dbReference type="AlphaFoldDB" id="A0A5C1NL85"/>
<evidence type="ECO:0000256" key="1">
    <source>
        <dbReference type="ARBA" id="ARBA00004651"/>
    </source>
</evidence>
<dbReference type="PANTHER" id="PTHR33508">
    <property type="entry name" value="UPF0056 MEMBRANE PROTEIN YHCE"/>
    <property type="match status" value="1"/>
</dbReference>
<sequence length="211" mass="22648">MEGMLFLKSIGALFAIMNPFIVLPLFLSMTDKMDIKTQRSTAVKVAISSTILCIVIAFSGQRILEFFGIEIDDFRVAGGIVLMLISLGMLNGNNAPSHCGSSEEDVTKAVVDDISFYPLTFPMTIGPGTIATIIVFTGLVHDTRDAIALGASLAIVLAAMAIVLWFSSDIGRHMSQNLRVIMTRIMGMILAAISVEMVVEGLQSLFPGLMG</sequence>
<feature type="transmembrane region" description="Helical" evidence="7">
    <location>
        <begin position="41"/>
        <end position="64"/>
    </location>
</feature>
<dbReference type="GO" id="GO:0005886">
    <property type="term" value="C:plasma membrane"/>
    <property type="evidence" value="ECO:0007669"/>
    <property type="project" value="UniProtKB-SubCell"/>
</dbReference>
<dbReference type="OrthoDB" id="21094at2"/>
<evidence type="ECO:0000256" key="5">
    <source>
        <dbReference type="ARBA" id="ARBA00022989"/>
    </source>
</evidence>
<gene>
    <name evidence="8" type="ORF">E4T21_17510</name>
</gene>
<dbReference type="Pfam" id="PF01914">
    <property type="entry name" value="MarC"/>
    <property type="match status" value="1"/>
</dbReference>
<evidence type="ECO:0000313" key="9">
    <source>
        <dbReference type="Proteomes" id="UP000324285"/>
    </source>
</evidence>
<protein>
    <recommendedName>
        <fullName evidence="7">UPF0056 membrane protein</fullName>
    </recommendedName>
</protein>
<keyword evidence="6 7" id="KW-0472">Membrane</keyword>
<name>A0A5C1NL85_9GAMM</name>
<dbReference type="EMBL" id="CP038437">
    <property type="protein sequence ID" value="QEM83138.1"/>
    <property type="molecule type" value="Genomic_DNA"/>
</dbReference>
<dbReference type="NCBIfam" id="TIGR00427">
    <property type="entry name" value="NAAT family transporter"/>
    <property type="match status" value="1"/>
</dbReference>
<feature type="transmembrane region" description="Helical" evidence="7">
    <location>
        <begin position="6"/>
        <end position="29"/>
    </location>
</feature>
<keyword evidence="3" id="KW-1003">Cell membrane</keyword>
<dbReference type="PANTHER" id="PTHR33508:SF1">
    <property type="entry name" value="UPF0056 MEMBRANE PROTEIN YHCE"/>
    <property type="match status" value="1"/>
</dbReference>
<evidence type="ECO:0000313" key="8">
    <source>
        <dbReference type="EMBL" id="QEM83138.1"/>
    </source>
</evidence>
<evidence type="ECO:0000256" key="3">
    <source>
        <dbReference type="ARBA" id="ARBA00022475"/>
    </source>
</evidence>
<evidence type="ECO:0000256" key="6">
    <source>
        <dbReference type="ARBA" id="ARBA00023136"/>
    </source>
</evidence>
<evidence type="ECO:0000256" key="7">
    <source>
        <dbReference type="RuleBase" id="RU362048"/>
    </source>
</evidence>
<evidence type="ECO:0000256" key="2">
    <source>
        <dbReference type="ARBA" id="ARBA00009784"/>
    </source>
</evidence>
<dbReference type="RefSeq" id="WP_149286260.1">
    <property type="nucleotide sequence ID" value="NZ_CP038437.2"/>
</dbReference>